<dbReference type="InterPro" id="IPR051677">
    <property type="entry name" value="AfsR-DnrI-RedD_regulator"/>
</dbReference>
<keyword evidence="3 6" id="KW-0238">DNA-binding</keyword>
<dbReference type="SMART" id="SM00028">
    <property type="entry name" value="TPR"/>
    <property type="match status" value="7"/>
</dbReference>
<protein>
    <submittedName>
        <fullName evidence="8">BTAD domain-containing putative transcriptional regulator</fullName>
    </submittedName>
</protein>
<dbReference type="InterPro" id="IPR005158">
    <property type="entry name" value="BTAD"/>
</dbReference>
<name>A0ABP7BPN2_9ACTN</name>
<evidence type="ECO:0000259" key="7">
    <source>
        <dbReference type="PROSITE" id="PS51755"/>
    </source>
</evidence>
<dbReference type="PANTHER" id="PTHR35807">
    <property type="entry name" value="TRANSCRIPTIONAL REGULATOR REDD-RELATED"/>
    <property type="match status" value="1"/>
</dbReference>
<dbReference type="Proteomes" id="UP001500902">
    <property type="component" value="Unassembled WGS sequence"/>
</dbReference>
<organism evidence="8 9">
    <name type="scientific">Nonomuraea antimicrobica</name>
    <dbReference type="NCBI Taxonomy" id="561173"/>
    <lineage>
        <taxon>Bacteria</taxon>
        <taxon>Bacillati</taxon>
        <taxon>Actinomycetota</taxon>
        <taxon>Actinomycetes</taxon>
        <taxon>Streptosporangiales</taxon>
        <taxon>Streptosporangiaceae</taxon>
        <taxon>Nonomuraea</taxon>
    </lineage>
</organism>
<keyword evidence="9" id="KW-1185">Reference proteome</keyword>
<dbReference type="InterPro" id="IPR016032">
    <property type="entry name" value="Sig_transdc_resp-reg_C-effctor"/>
</dbReference>
<gene>
    <name evidence="8" type="ORF">GCM10022224_030770</name>
</gene>
<dbReference type="SMART" id="SM00862">
    <property type="entry name" value="Trans_reg_C"/>
    <property type="match status" value="1"/>
</dbReference>
<evidence type="ECO:0000256" key="2">
    <source>
        <dbReference type="ARBA" id="ARBA00023015"/>
    </source>
</evidence>
<dbReference type="SUPFAM" id="SSF46894">
    <property type="entry name" value="C-terminal effector domain of the bipartite response regulators"/>
    <property type="match status" value="1"/>
</dbReference>
<evidence type="ECO:0000256" key="4">
    <source>
        <dbReference type="ARBA" id="ARBA00023163"/>
    </source>
</evidence>
<evidence type="ECO:0000256" key="3">
    <source>
        <dbReference type="ARBA" id="ARBA00023125"/>
    </source>
</evidence>
<accession>A0ABP7BPN2</accession>
<dbReference type="Pfam" id="PF13424">
    <property type="entry name" value="TPR_12"/>
    <property type="match status" value="2"/>
</dbReference>
<dbReference type="InterPro" id="IPR011990">
    <property type="entry name" value="TPR-like_helical_dom_sf"/>
</dbReference>
<dbReference type="InterPro" id="IPR019734">
    <property type="entry name" value="TPR_rpt"/>
</dbReference>
<evidence type="ECO:0000256" key="6">
    <source>
        <dbReference type="PROSITE-ProRule" id="PRU01091"/>
    </source>
</evidence>
<dbReference type="PANTHER" id="PTHR35807:SF1">
    <property type="entry name" value="TRANSCRIPTIONAL REGULATOR REDD"/>
    <property type="match status" value="1"/>
</dbReference>
<dbReference type="PRINTS" id="PR00364">
    <property type="entry name" value="DISEASERSIST"/>
</dbReference>
<dbReference type="PROSITE" id="PS50005">
    <property type="entry name" value="TPR"/>
    <property type="match status" value="2"/>
</dbReference>
<dbReference type="InterPro" id="IPR001867">
    <property type="entry name" value="OmpR/PhoB-type_DNA-bd"/>
</dbReference>
<dbReference type="Gene3D" id="3.40.50.300">
    <property type="entry name" value="P-loop containing nucleotide triphosphate hydrolases"/>
    <property type="match status" value="1"/>
</dbReference>
<comment type="similarity">
    <text evidence="1">Belongs to the AfsR/DnrI/RedD regulatory family.</text>
</comment>
<dbReference type="InterPro" id="IPR036388">
    <property type="entry name" value="WH-like_DNA-bd_sf"/>
</dbReference>
<keyword evidence="5" id="KW-0802">TPR repeat</keyword>
<keyword evidence="4" id="KW-0804">Transcription</keyword>
<feature type="DNA-binding region" description="OmpR/PhoB-type" evidence="6">
    <location>
        <begin position="1"/>
        <end position="92"/>
    </location>
</feature>
<dbReference type="PROSITE" id="PS51755">
    <property type="entry name" value="OMPR_PHOB"/>
    <property type="match status" value="1"/>
</dbReference>
<evidence type="ECO:0000256" key="5">
    <source>
        <dbReference type="PROSITE-ProRule" id="PRU00339"/>
    </source>
</evidence>
<dbReference type="Pfam" id="PF03704">
    <property type="entry name" value="BTAD"/>
    <property type="match status" value="1"/>
</dbReference>
<comment type="caution">
    <text evidence="8">The sequence shown here is derived from an EMBL/GenBank/DDBJ whole genome shotgun (WGS) entry which is preliminary data.</text>
</comment>
<dbReference type="SUPFAM" id="SSF52540">
    <property type="entry name" value="P-loop containing nucleoside triphosphate hydrolases"/>
    <property type="match status" value="1"/>
</dbReference>
<dbReference type="CDD" id="cd15831">
    <property type="entry name" value="BTAD"/>
    <property type="match status" value="1"/>
</dbReference>
<dbReference type="SUPFAM" id="SSF48452">
    <property type="entry name" value="TPR-like"/>
    <property type="match status" value="2"/>
</dbReference>
<dbReference type="SMART" id="SM01043">
    <property type="entry name" value="BTAD"/>
    <property type="match status" value="1"/>
</dbReference>
<keyword evidence="2" id="KW-0805">Transcription regulation</keyword>
<feature type="repeat" description="TPR" evidence="5">
    <location>
        <begin position="837"/>
        <end position="870"/>
    </location>
</feature>
<dbReference type="Gene3D" id="1.25.40.10">
    <property type="entry name" value="Tetratricopeptide repeat domain"/>
    <property type="match status" value="2"/>
</dbReference>
<feature type="domain" description="OmpR/PhoB-type" evidence="7">
    <location>
        <begin position="1"/>
        <end position="92"/>
    </location>
</feature>
<reference evidence="9" key="1">
    <citation type="journal article" date="2019" name="Int. J. Syst. Evol. Microbiol.">
        <title>The Global Catalogue of Microorganisms (GCM) 10K type strain sequencing project: providing services to taxonomists for standard genome sequencing and annotation.</title>
        <authorList>
            <consortium name="The Broad Institute Genomics Platform"/>
            <consortium name="The Broad Institute Genome Sequencing Center for Infectious Disease"/>
            <person name="Wu L."/>
            <person name="Ma J."/>
        </authorList>
    </citation>
    <scope>NUCLEOTIDE SEQUENCE [LARGE SCALE GENOMIC DNA]</scope>
    <source>
        <strain evidence="9">JCM 16904</strain>
    </source>
</reference>
<evidence type="ECO:0000313" key="8">
    <source>
        <dbReference type="EMBL" id="GAA3664526.1"/>
    </source>
</evidence>
<evidence type="ECO:0000313" key="9">
    <source>
        <dbReference type="Proteomes" id="UP001500902"/>
    </source>
</evidence>
<sequence length="935" mass="102186">MADAFFNVLGPVQVCRTDGRQVHLTGKQRAVLATLLVNANTLVTKERLIDALWEDPPPSAIPNLVTYIAGLRKALPSGTRLVTKETGYLFEADAEEVDLLRFEQVIRLARSKAEEGDLHAAVRRYEEALSMWRGKPAEGTSLAGPMAARLAELEHRLAVTRLAWAEVKLALGQPADVIENLRLFIAEQPLHERAWHSLMLAHSQAGQRDRALEVFQHARAVLVDELGIEPGEELQQLQAVILAGPTRSSGHTAETPIWQFPSDVKYFSGRDAELATLDRLLPSAGEGPPSTATTCVISGAAGIGKTSLAVHWARRVRDLFPDGQLYVDLQGFSPASTPMTATEAVRELLGLLQPPHHQIPSSCAEQMRLFRTLLTGRRVLILLDNAREPDQVRPLLPPSPGSLTLVTSRNVLTGLIVANGAHLVRLSPLSDSHSGELLARRLGEHRIAAERDMVNAIIKTCAGLPLALGIVAARAIVNDGLPLAALAEELQTETTRLDALQTDELSTDLREVFGSSHRVLTPQAAGTFAHLGLAPGPDISLPAAASLIGQTVPQTRMLLRGLETAHLLHQHAPGRYRTHDLVRLYAIERAGLDLGADDRSAAVRRLVDFYLHTSYAADHLLSPHRRGAIELDPPASGCLPAALADAAAAQDWFRAEHPCLLATQRLAAEHDLHAVVWQLAWTIDTYHLAHNLLPSCVAAWRLASSTVEHLNDPAVHALVHRSFGRACARAGRHAESLSHFDDALALYEASDDIAGQALVHHTLAVTQGNRGEHEQTLFHLKHALQLYRDVDDALGEANVLNSLGWSHALLGGFAEAMGYCEQALTLLRRHGDRLGESAALDSLGYIAHHTGRHEQALDRYRHALTLRREFGHVGLEADTLTHLGDTYRALSRYAEADRAWSQALAIYQDQHSTVSMRRVQARLEAMREASCERPE</sequence>
<dbReference type="Pfam" id="PF00486">
    <property type="entry name" value="Trans_reg_C"/>
    <property type="match status" value="1"/>
</dbReference>
<feature type="repeat" description="TPR" evidence="5">
    <location>
        <begin position="877"/>
        <end position="910"/>
    </location>
</feature>
<evidence type="ECO:0000256" key="1">
    <source>
        <dbReference type="ARBA" id="ARBA00005820"/>
    </source>
</evidence>
<proteinExistence type="inferred from homology"/>
<dbReference type="RefSeq" id="WP_344877426.1">
    <property type="nucleotide sequence ID" value="NZ_BAAAZP010000057.1"/>
</dbReference>
<dbReference type="Gene3D" id="1.10.10.10">
    <property type="entry name" value="Winged helix-like DNA-binding domain superfamily/Winged helix DNA-binding domain"/>
    <property type="match status" value="1"/>
</dbReference>
<dbReference type="EMBL" id="BAAAZP010000057">
    <property type="protein sequence ID" value="GAA3664526.1"/>
    <property type="molecule type" value="Genomic_DNA"/>
</dbReference>
<dbReference type="InterPro" id="IPR027417">
    <property type="entry name" value="P-loop_NTPase"/>
</dbReference>